<proteinExistence type="predicted"/>
<keyword evidence="1" id="KW-0472">Membrane</keyword>
<comment type="caution">
    <text evidence="2">The sequence shown here is derived from an EMBL/GenBank/DDBJ whole genome shotgun (WGS) entry which is preliminary data.</text>
</comment>
<dbReference type="RefSeq" id="WP_122253493.1">
    <property type="nucleotide sequence ID" value="NZ_RDQL01000003.1"/>
</dbReference>
<dbReference type="Proteomes" id="UP000267035">
    <property type="component" value="Unassembled WGS sequence"/>
</dbReference>
<protein>
    <submittedName>
        <fullName evidence="2">Uncharacterized protein</fullName>
    </submittedName>
</protein>
<dbReference type="AlphaFoldDB" id="A0A3M6QEV6"/>
<reference evidence="2 3" key="1">
    <citation type="submission" date="2018-10" db="EMBL/GenBank/DDBJ databases">
        <title>Comamonadaceae CDC group NO-1 genome sequencing and assembly.</title>
        <authorList>
            <person name="Bernier A.-M."/>
            <person name="Bernard K."/>
        </authorList>
    </citation>
    <scope>NUCLEOTIDE SEQUENCE [LARGE SCALE GENOMIC DNA]</scope>
    <source>
        <strain evidence="2 3">NML161473</strain>
    </source>
</reference>
<keyword evidence="3" id="KW-1185">Reference proteome</keyword>
<accession>A0A3M6QEV6</accession>
<feature type="transmembrane region" description="Helical" evidence="1">
    <location>
        <begin position="33"/>
        <end position="50"/>
    </location>
</feature>
<keyword evidence="1" id="KW-1133">Transmembrane helix</keyword>
<feature type="transmembrane region" description="Helical" evidence="1">
    <location>
        <begin position="56"/>
        <end position="79"/>
    </location>
</feature>
<dbReference type="EMBL" id="RDQL01000003">
    <property type="protein sequence ID" value="RMX01633.1"/>
    <property type="molecule type" value="Genomic_DNA"/>
</dbReference>
<evidence type="ECO:0000313" key="2">
    <source>
        <dbReference type="EMBL" id="RMX01633.1"/>
    </source>
</evidence>
<name>A0A3M6QEV6_9BURK</name>
<sequence length="164" mass="17817">MSGQTLLLIALGATLLASWGWVILLAMRRGTGWGAVAIFFSPIVALSLLVRQPHTTWKAAVLHLLAFACFWTLAIHMLAEVGRDFARMQPSLLAAARERCTQHAAAASPTAQACLSAIERNRPDCTQQAARYWPQSGDLTLIDEATKRYTACLLHQALPAPPAQ</sequence>
<evidence type="ECO:0000256" key="1">
    <source>
        <dbReference type="SAM" id="Phobius"/>
    </source>
</evidence>
<evidence type="ECO:0000313" key="3">
    <source>
        <dbReference type="Proteomes" id="UP000267035"/>
    </source>
</evidence>
<gene>
    <name evidence="2" type="ORF">EBQ25_02925</name>
</gene>
<keyword evidence="1" id="KW-0812">Transmembrane</keyword>
<feature type="transmembrane region" description="Helical" evidence="1">
    <location>
        <begin position="6"/>
        <end position="26"/>
    </location>
</feature>
<organism evidence="2 3">
    <name type="scientific">Allofranklinella schreckenbergeri</name>
    <dbReference type="NCBI Taxonomy" id="1076744"/>
    <lineage>
        <taxon>Bacteria</taxon>
        <taxon>Pseudomonadati</taxon>
        <taxon>Pseudomonadota</taxon>
        <taxon>Betaproteobacteria</taxon>
        <taxon>Burkholderiales</taxon>
        <taxon>Comamonadaceae</taxon>
        <taxon>Allofranklinella</taxon>
    </lineage>
</organism>